<keyword evidence="4" id="KW-1185">Reference proteome</keyword>
<gene>
    <name evidence="3" type="ORF">N8A98_16585</name>
</gene>
<accession>A0ABY6C9D8</accession>
<evidence type="ECO:0000256" key="1">
    <source>
        <dbReference type="ARBA" id="ARBA00023012"/>
    </source>
</evidence>
<dbReference type="InterPro" id="IPR036641">
    <property type="entry name" value="HPT_dom_sf"/>
</dbReference>
<dbReference type="Pfam" id="PF01627">
    <property type="entry name" value="Hpt"/>
    <property type="match status" value="1"/>
</dbReference>
<organism evidence="3 4">
    <name type="scientific">Devosia neptuniae</name>
    <dbReference type="NCBI Taxonomy" id="191302"/>
    <lineage>
        <taxon>Bacteria</taxon>
        <taxon>Pseudomonadati</taxon>
        <taxon>Pseudomonadota</taxon>
        <taxon>Alphaproteobacteria</taxon>
        <taxon>Hyphomicrobiales</taxon>
        <taxon>Devosiaceae</taxon>
        <taxon>Devosia</taxon>
    </lineage>
</organism>
<proteinExistence type="predicted"/>
<feature type="domain" description="HPt" evidence="2">
    <location>
        <begin position="41"/>
        <end position="117"/>
    </location>
</feature>
<sequence length="131" mass="14225">MAQRFPALDRASPVLAPRRARPIDLVYLAKQCLGDAALEHEMLRLFDTTIQTYLTRLLAAEAPDQVLFTLHTIKGAAAGVGAFAIADLAKAMEADARAGMSTNPEQLDDLKIAVEEVSVFVEDVLSKDMRA</sequence>
<evidence type="ECO:0000313" key="4">
    <source>
        <dbReference type="Proteomes" id="UP001061862"/>
    </source>
</evidence>
<protein>
    <submittedName>
        <fullName evidence="3">Hpt domain-containing protein</fullName>
    </submittedName>
</protein>
<dbReference type="Proteomes" id="UP001061862">
    <property type="component" value="Chromosome"/>
</dbReference>
<evidence type="ECO:0000259" key="2">
    <source>
        <dbReference type="Pfam" id="PF01627"/>
    </source>
</evidence>
<evidence type="ECO:0000313" key="3">
    <source>
        <dbReference type="EMBL" id="UXN68850.1"/>
    </source>
</evidence>
<dbReference type="SUPFAM" id="SSF47226">
    <property type="entry name" value="Histidine-containing phosphotransfer domain, HPT domain"/>
    <property type="match status" value="1"/>
</dbReference>
<dbReference type="Gene3D" id="1.20.120.160">
    <property type="entry name" value="HPT domain"/>
    <property type="match status" value="1"/>
</dbReference>
<dbReference type="EMBL" id="CP104965">
    <property type="protein sequence ID" value="UXN68850.1"/>
    <property type="molecule type" value="Genomic_DNA"/>
</dbReference>
<dbReference type="RefSeq" id="WP_262166910.1">
    <property type="nucleotide sequence ID" value="NZ_CP104965.1"/>
</dbReference>
<reference evidence="3 4" key="1">
    <citation type="submission" date="2022-09" db="EMBL/GenBank/DDBJ databases">
        <title>Interaction between co-microsymbionts with complementary sets of symbiotic genes in legume-rhizobium systems.</title>
        <authorList>
            <person name="Safronova V."/>
            <person name="Sazanova A."/>
            <person name="Afonin A."/>
            <person name="Chirak E."/>
        </authorList>
    </citation>
    <scope>NUCLEOTIDE SEQUENCE [LARGE SCALE GENOMIC DNA]</scope>
    <source>
        <strain evidence="3 4">A18/4-1</strain>
    </source>
</reference>
<dbReference type="InterPro" id="IPR008207">
    <property type="entry name" value="Sig_transdc_His_kin_Hpt_dom"/>
</dbReference>
<keyword evidence="1" id="KW-0902">Two-component regulatory system</keyword>
<name>A0ABY6C9D8_9HYPH</name>